<keyword evidence="2" id="KW-1185">Reference proteome</keyword>
<sequence>MAVTKVVRYLRLVTVNQQRVARKRTYLMCPPEHFTVEYAINPWMDPQTPVDPELAVKQWDRLRETLTGLGHEVFVLDPEPGLPDMVYAANGAFTVDGTGYGARFKHEQRAAEAAAHQAFYRERGWRFVAPLRTNEGEGDFAYLPAAHGGLILAGYGFRTELPAHAEAQEALGRPVVSLNLVDPRFYHLDTALAALDDGNVGYFPGAFSAASQQVLAQLFPDAVLADDTDALAFGLNLVSDGLNVVLNSEATRLAGRLRAVGYQPVPVELAELKKGGGSVKCCVAELRP</sequence>
<dbReference type="Gene3D" id="3.75.10.10">
    <property type="entry name" value="L-arginine/glycine Amidinotransferase, Chain A"/>
    <property type="match status" value="1"/>
</dbReference>
<dbReference type="Proteomes" id="UP000198937">
    <property type="component" value="Unassembled WGS sequence"/>
</dbReference>
<dbReference type="AlphaFoldDB" id="A0A1C6TVR1"/>
<gene>
    <name evidence="1" type="ORF">GA0070617_0066</name>
</gene>
<organism evidence="1 2">
    <name type="scientific">Micromonospora yangpuensis</name>
    <dbReference type="NCBI Taxonomy" id="683228"/>
    <lineage>
        <taxon>Bacteria</taxon>
        <taxon>Bacillati</taxon>
        <taxon>Actinomycetota</taxon>
        <taxon>Actinomycetes</taxon>
        <taxon>Micromonosporales</taxon>
        <taxon>Micromonosporaceae</taxon>
        <taxon>Micromonospora</taxon>
    </lineage>
</organism>
<accession>A0A1C6TVR1</accession>
<dbReference type="STRING" id="683228.GA0070617_0066"/>
<dbReference type="NCBIfam" id="NF045659">
    <property type="entry name" value="DiMArgaseDdahMtb"/>
    <property type="match status" value="1"/>
</dbReference>
<dbReference type="GO" id="GO:0016787">
    <property type="term" value="F:hydrolase activity"/>
    <property type="evidence" value="ECO:0007669"/>
    <property type="project" value="UniProtKB-KW"/>
</dbReference>
<keyword evidence="1" id="KW-0378">Hydrolase</keyword>
<dbReference type="SUPFAM" id="SSF55909">
    <property type="entry name" value="Pentein"/>
    <property type="match status" value="1"/>
</dbReference>
<reference evidence="2" key="1">
    <citation type="submission" date="2016-06" db="EMBL/GenBank/DDBJ databases">
        <authorList>
            <person name="Varghese N."/>
            <person name="Submissions Spin"/>
        </authorList>
    </citation>
    <scope>NUCLEOTIDE SEQUENCE [LARGE SCALE GENOMIC DNA]</scope>
    <source>
        <strain evidence="2">DSM 45577</strain>
    </source>
</reference>
<proteinExistence type="predicted"/>
<dbReference type="EMBL" id="FMIA01000002">
    <property type="protein sequence ID" value="SCL45864.1"/>
    <property type="molecule type" value="Genomic_DNA"/>
</dbReference>
<evidence type="ECO:0000313" key="1">
    <source>
        <dbReference type="EMBL" id="SCL45864.1"/>
    </source>
</evidence>
<name>A0A1C6TVR1_9ACTN</name>
<protein>
    <submittedName>
        <fullName evidence="1">N-Dimethylarginine dimethylaminohydrolase</fullName>
    </submittedName>
</protein>
<evidence type="ECO:0000313" key="2">
    <source>
        <dbReference type="Proteomes" id="UP000198937"/>
    </source>
</evidence>